<dbReference type="InterPro" id="IPR027417">
    <property type="entry name" value="P-loop_NTPase"/>
</dbReference>
<dbReference type="SMART" id="SM00382">
    <property type="entry name" value="AAA"/>
    <property type="match status" value="1"/>
</dbReference>
<dbReference type="PANTHER" id="PTHR43297:SF2">
    <property type="entry name" value="DIPEPTIDE TRANSPORT ATP-BINDING PROTEIN DPPD"/>
    <property type="match status" value="1"/>
</dbReference>
<gene>
    <name evidence="10" type="ORF">JK364_33205</name>
</gene>
<dbReference type="PROSITE" id="PS00211">
    <property type="entry name" value="ABC_TRANSPORTER_1"/>
    <property type="match status" value="1"/>
</dbReference>
<evidence type="ECO:0000256" key="4">
    <source>
        <dbReference type="ARBA" id="ARBA00022475"/>
    </source>
</evidence>
<dbReference type="InterPro" id="IPR017871">
    <property type="entry name" value="ABC_transporter-like_CS"/>
</dbReference>
<feature type="compositionally biased region" description="Acidic residues" evidence="8">
    <location>
        <begin position="353"/>
        <end position="364"/>
    </location>
</feature>
<keyword evidence="3" id="KW-0813">Transport</keyword>
<dbReference type="PROSITE" id="PS50893">
    <property type="entry name" value="ABC_TRANSPORTER_2"/>
    <property type="match status" value="1"/>
</dbReference>
<evidence type="ECO:0000256" key="8">
    <source>
        <dbReference type="SAM" id="MobiDB-lite"/>
    </source>
</evidence>
<accession>A0ABS1PXP8</accession>
<evidence type="ECO:0000256" key="6">
    <source>
        <dbReference type="ARBA" id="ARBA00022840"/>
    </source>
</evidence>
<dbReference type="GO" id="GO:0005524">
    <property type="term" value="F:ATP binding"/>
    <property type="evidence" value="ECO:0007669"/>
    <property type="project" value="UniProtKB-KW"/>
</dbReference>
<evidence type="ECO:0000313" key="11">
    <source>
        <dbReference type="Proteomes" id="UP000621510"/>
    </source>
</evidence>
<dbReference type="InterPro" id="IPR003593">
    <property type="entry name" value="AAA+_ATPase"/>
</dbReference>
<keyword evidence="11" id="KW-1185">Reference proteome</keyword>
<dbReference type="Pfam" id="PF00005">
    <property type="entry name" value="ABC_tran"/>
    <property type="match status" value="1"/>
</dbReference>
<keyword evidence="5" id="KW-0547">Nucleotide-binding</keyword>
<dbReference type="NCBIfam" id="TIGR01727">
    <property type="entry name" value="oligo_HPY"/>
    <property type="match status" value="1"/>
</dbReference>
<comment type="subcellular location">
    <subcellularLocation>
        <location evidence="1">Cell membrane</location>
        <topology evidence="1">Peripheral membrane protein</topology>
    </subcellularLocation>
</comment>
<reference evidence="10 11" key="1">
    <citation type="submission" date="2021-01" db="EMBL/GenBank/DDBJ databases">
        <title>WGS of actinomycetes isolated from Thailand.</title>
        <authorList>
            <person name="Thawai C."/>
        </authorList>
    </citation>
    <scope>NUCLEOTIDE SEQUENCE [LARGE SCALE GENOMIC DNA]</scope>
    <source>
        <strain evidence="10 11">CA3R110</strain>
    </source>
</reference>
<dbReference type="Gene3D" id="3.40.50.300">
    <property type="entry name" value="P-loop containing nucleotide triphosphate hydrolases"/>
    <property type="match status" value="1"/>
</dbReference>
<evidence type="ECO:0000256" key="1">
    <source>
        <dbReference type="ARBA" id="ARBA00004202"/>
    </source>
</evidence>
<comment type="caution">
    <text evidence="10">The sequence shown here is derived from an EMBL/GenBank/DDBJ whole genome shotgun (WGS) entry which is preliminary data.</text>
</comment>
<name>A0ABS1PXP8_9ACTN</name>
<protein>
    <submittedName>
        <fullName evidence="10">ABC transporter ATP-binding protein</fullName>
    </submittedName>
</protein>
<evidence type="ECO:0000256" key="2">
    <source>
        <dbReference type="ARBA" id="ARBA00005417"/>
    </source>
</evidence>
<evidence type="ECO:0000256" key="3">
    <source>
        <dbReference type="ARBA" id="ARBA00022448"/>
    </source>
</evidence>
<dbReference type="InterPro" id="IPR013563">
    <property type="entry name" value="Oligopep_ABC_C"/>
</dbReference>
<comment type="similarity">
    <text evidence="2">Belongs to the ABC transporter superfamily.</text>
</comment>
<dbReference type="Pfam" id="PF08352">
    <property type="entry name" value="oligo_HPY"/>
    <property type="match status" value="1"/>
</dbReference>
<evidence type="ECO:0000256" key="5">
    <source>
        <dbReference type="ARBA" id="ARBA00022741"/>
    </source>
</evidence>
<proteinExistence type="inferred from homology"/>
<keyword evidence="6 10" id="KW-0067">ATP-binding</keyword>
<evidence type="ECO:0000259" key="9">
    <source>
        <dbReference type="PROSITE" id="PS50893"/>
    </source>
</evidence>
<sequence>MTTSTAPPALSVRDLSVVFRTPTRVVHAVDGLSFDIAAGEVLAVVGESGCGKSVTSTAVLGLLPPTASVGGSIRLGGRELVGADESELRDVRGRELAMIFQEPMTSLNPVLTIGRQVGEVLRRHQGIGRREARERAVDLLDLVGIPAPAQRARDYPHQLSGGMRQRVMIAIAIACDPAVLIADEPTTALDVTVQAGILEVLRSLRERLGTAIVLITHDLGVVADTADRVLVMYAGRGVEQAPVDELFGAPRHPYTRGLLGAVPVPGRGRAAGGRRRLQEIPGLVPSLTEQPDRCTFQPRCSYADERCGEQRPALRALRAPRERDERSAGYERYGPERHEAACWYPVPVHPEPTEPEPTEEEAAS</sequence>
<evidence type="ECO:0000313" key="10">
    <source>
        <dbReference type="EMBL" id="MBL1117207.1"/>
    </source>
</evidence>
<dbReference type="InterPro" id="IPR003439">
    <property type="entry name" value="ABC_transporter-like_ATP-bd"/>
</dbReference>
<evidence type="ECO:0000256" key="7">
    <source>
        <dbReference type="ARBA" id="ARBA00023136"/>
    </source>
</evidence>
<keyword evidence="7" id="KW-0472">Membrane</keyword>
<dbReference type="EMBL" id="JAERRG010000016">
    <property type="protein sequence ID" value="MBL1117207.1"/>
    <property type="molecule type" value="Genomic_DNA"/>
</dbReference>
<keyword evidence="4" id="KW-1003">Cell membrane</keyword>
<dbReference type="RefSeq" id="WP_201855059.1">
    <property type="nucleotide sequence ID" value="NZ_JAERRG010000016.1"/>
</dbReference>
<feature type="region of interest" description="Disordered" evidence="8">
    <location>
        <begin position="344"/>
        <end position="364"/>
    </location>
</feature>
<dbReference type="SUPFAM" id="SSF52540">
    <property type="entry name" value="P-loop containing nucleoside triphosphate hydrolases"/>
    <property type="match status" value="1"/>
</dbReference>
<dbReference type="InterPro" id="IPR050388">
    <property type="entry name" value="ABC_Ni/Peptide_Import"/>
</dbReference>
<dbReference type="PANTHER" id="PTHR43297">
    <property type="entry name" value="OLIGOPEPTIDE TRANSPORT ATP-BINDING PROTEIN APPD"/>
    <property type="match status" value="1"/>
</dbReference>
<dbReference type="CDD" id="cd03257">
    <property type="entry name" value="ABC_NikE_OppD_transporters"/>
    <property type="match status" value="1"/>
</dbReference>
<organism evidence="10 11">
    <name type="scientific">Streptomyces endocoffeicus</name>
    <dbReference type="NCBI Taxonomy" id="2898945"/>
    <lineage>
        <taxon>Bacteria</taxon>
        <taxon>Bacillati</taxon>
        <taxon>Actinomycetota</taxon>
        <taxon>Actinomycetes</taxon>
        <taxon>Kitasatosporales</taxon>
        <taxon>Streptomycetaceae</taxon>
        <taxon>Streptomyces</taxon>
    </lineage>
</organism>
<feature type="domain" description="ABC transporter" evidence="9">
    <location>
        <begin position="12"/>
        <end position="259"/>
    </location>
</feature>
<dbReference type="Proteomes" id="UP000621510">
    <property type="component" value="Unassembled WGS sequence"/>
</dbReference>